<keyword evidence="3" id="KW-1185">Reference proteome</keyword>
<dbReference type="PANTHER" id="PTHR40265:SF1">
    <property type="entry name" value="GLYOXALASE-LIKE DOMAIN-CONTAINING PROTEIN"/>
    <property type="match status" value="1"/>
</dbReference>
<evidence type="ECO:0000313" key="3">
    <source>
        <dbReference type="Proteomes" id="UP000694001"/>
    </source>
</evidence>
<dbReference type="EMBL" id="CP076448">
    <property type="protein sequence ID" value="QXM25350.1"/>
    <property type="molecule type" value="Genomic_DNA"/>
</dbReference>
<dbReference type="AlphaFoldDB" id="A0A975U320"/>
<sequence>MAGAIGGVDHCIVLVRDLAAARVAWERLGFRTTPRGVHSTHMGTANHTIMLADDYVELLGVVAETEASAKWVARLATAGEGLIAVALRAFDAAAAAGEVAAREGAPMAVQHFGRAVALPGPGAVEARFDVVHLRDEVSPGFRLFFCRHLAPGATWPPGSTEHPNGAVAIESITIRAEDPEATAAATARLVGRAVTARSGRPAVETGRAVLLFASLEGRLPGIEGLAIRVRDLAVAEAALAAGGIVPSREGAALSIPPEAANGVSLRFVRA</sequence>
<proteinExistence type="predicted"/>
<dbReference type="Proteomes" id="UP000694001">
    <property type="component" value="Chromosome"/>
</dbReference>
<protein>
    <submittedName>
        <fullName evidence="2">VOC family protein</fullName>
    </submittedName>
</protein>
<evidence type="ECO:0000313" key="2">
    <source>
        <dbReference type="EMBL" id="QXM25350.1"/>
    </source>
</evidence>
<dbReference type="Pfam" id="PF13468">
    <property type="entry name" value="Glyoxalase_3"/>
    <property type="match status" value="1"/>
</dbReference>
<dbReference type="RefSeq" id="WP_218286406.1">
    <property type="nucleotide sequence ID" value="NZ_CP076448.1"/>
</dbReference>
<dbReference type="InterPro" id="IPR025870">
    <property type="entry name" value="Glyoxalase-like_dom"/>
</dbReference>
<reference evidence="2" key="1">
    <citation type="submission" date="2021-06" db="EMBL/GenBank/DDBJ databases">
        <title>Elioraea tepida, sp. nov., a moderately thermophilic aerobic anoxygenic phototrophic bacterium isolated from an alkaline siliceous hot spring mat community in Yellowstone National Park, WY, USA.</title>
        <authorList>
            <person name="Saini M.K."/>
            <person name="Yoshida S."/>
            <person name="Sebastian A."/>
            <person name="Hirose S."/>
            <person name="Hara E."/>
            <person name="Tamaki H."/>
            <person name="Soulier N.T."/>
            <person name="Albert I."/>
            <person name="Hanada S."/>
            <person name="Bryant D.A."/>
            <person name="Tank M."/>
        </authorList>
    </citation>
    <scope>NUCLEOTIDE SEQUENCE</scope>
    <source>
        <strain evidence="2">MS-P2</strain>
    </source>
</reference>
<dbReference type="PANTHER" id="PTHR40265">
    <property type="entry name" value="BLL2707 PROTEIN"/>
    <property type="match status" value="1"/>
</dbReference>
<feature type="domain" description="Glyoxalase-like" evidence="1">
    <location>
        <begin position="8"/>
        <end position="189"/>
    </location>
</feature>
<dbReference type="KEGG" id="elio:KO353_03680"/>
<organism evidence="2 3">
    <name type="scientific">Elioraea tepida</name>
    <dbReference type="NCBI Taxonomy" id="2843330"/>
    <lineage>
        <taxon>Bacteria</taxon>
        <taxon>Pseudomonadati</taxon>
        <taxon>Pseudomonadota</taxon>
        <taxon>Alphaproteobacteria</taxon>
        <taxon>Acetobacterales</taxon>
        <taxon>Elioraeaceae</taxon>
        <taxon>Elioraea</taxon>
    </lineage>
</organism>
<gene>
    <name evidence="2" type="ORF">KO353_03680</name>
</gene>
<accession>A0A975U320</accession>
<name>A0A975U320_9PROT</name>
<evidence type="ECO:0000259" key="1">
    <source>
        <dbReference type="Pfam" id="PF13468"/>
    </source>
</evidence>